<name>A0A382ASP3_9ZZZZ</name>
<keyword evidence="2" id="KW-0408">Iron</keyword>
<feature type="non-terminal residue" evidence="3">
    <location>
        <position position="197"/>
    </location>
</feature>
<accession>A0A382ASP3</accession>
<evidence type="ECO:0000256" key="1">
    <source>
        <dbReference type="ARBA" id="ARBA00022723"/>
    </source>
</evidence>
<dbReference type="PANTHER" id="PTHR20883">
    <property type="entry name" value="PHYTANOYL-COA DIOXYGENASE DOMAIN CONTAINING 1"/>
    <property type="match status" value="1"/>
</dbReference>
<dbReference type="GO" id="GO:0046872">
    <property type="term" value="F:metal ion binding"/>
    <property type="evidence" value="ECO:0007669"/>
    <property type="project" value="UniProtKB-KW"/>
</dbReference>
<sequence length="197" mass="22486">MLLSQVEIELFEQDGYLVLEDFVSKDACEALSHRATEIVDAFDPSESVSIFTTNEQTRHSDRYFLESGDKIRCFFEEEAFGENGELRQAKSKSINKIGHAMHDLDPVFENFSRTPELAQISKEVGFKDPRILQSMFIFKQPHIGGEVVCHQDATFLHTEPMSVKGFWFALEDATQENGCMWAIPGGHKSPVKSRFFR</sequence>
<dbReference type="EMBL" id="UINC01026681">
    <property type="protein sequence ID" value="SVB04560.1"/>
    <property type="molecule type" value="Genomic_DNA"/>
</dbReference>
<proteinExistence type="predicted"/>
<dbReference type="SUPFAM" id="SSF51197">
    <property type="entry name" value="Clavaminate synthase-like"/>
    <property type="match status" value="1"/>
</dbReference>
<organism evidence="3">
    <name type="scientific">marine metagenome</name>
    <dbReference type="NCBI Taxonomy" id="408172"/>
    <lineage>
        <taxon>unclassified sequences</taxon>
        <taxon>metagenomes</taxon>
        <taxon>ecological metagenomes</taxon>
    </lineage>
</organism>
<dbReference type="Pfam" id="PF05721">
    <property type="entry name" value="PhyH"/>
    <property type="match status" value="1"/>
</dbReference>
<dbReference type="PANTHER" id="PTHR20883:SF15">
    <property type="entry name" value="PHYTANOYL-COA DIOXYGENASE DOMAIN-CONTAINING PROTEIN 1"/>
    <property type="match status" value="1"/>
</dbReference>
<dbReference type="InterPro" id="IPR008775">
    <property type="entry name" value="Phytyl_CoA_dOase-like"/>
</dbReference>
<dbReference type="Gene3D" id="2.60.120.620">
    <property type="entry name" value="q2cbj1_9rhob like domain"/>
    <property type="match status" value="1"/>
</dbReference>
<keyword evidence="1" id="KW-0479">Metal-binding</keyword>
<dbReference type="AlphaFoldDB" id="A0A382ASP3"/>
<evidence type="ECO:0000313" key="3">
    <source>
        <dbReference type="EMBL" id="SVB04560.1"/>
    </source>
</evidence>
<evidence type="ECO:0008006" key="4">
    <source>
        <dbReference type="Google" id="ProtNLM"/>
    </source>
</evidence>
<reference evidence="3" key="1">
    <citation type="submission" date="2018-05" db="EMBL/GenBank/DDBJ databases">
        <authorList>
            <person name="Lanie J.A."/>
            <person name="Ng W.-L."/>
            <person name="Kazmierczak K.M."/>
            <person name="Andrzejewski T.M."/>
            <person name="Davidsen T.M."/>
            <person name="Wayne K.J."/>
            <person name="Tettelin H."/>
            <person name="Glass J.I."/>
            <person name="Rusch D."/>
            <person name="Podicherti R."/>
            <person name="Tsui H.-C.T."/>
            <person name="Winkler M.E."/>
        </authorList>
    </citation>
    <scope>NUCLEOTIDE SEQUENCE</scope>
</reference>
<protein>
    <recommendedName>
        <fullName evidence="4">Phytanoyl-CoA dioxygenase</fullName>
    </recommendedName>
</protein>
<gene>
    <name evidence="3" type="ORF">METZ01_LOCUS157414</name>
</gene>
<evidence type="ECO:0000256" key="2">
    <source>
        <dbReference type="ARBA" id="ARBA00023004"/>
    </source>
</evidence>